<feature type="chain" id="PRO_5011621172" evidence="1">
    <location>
        <begin position="25"/>
        <end position="1422"/>
    </location>
</feature>
<dbReference type="Proteomes" id="UP000198901">
    <property type="component" value="Unassembled WGS sequence"/>
</dbReference>
<keyword evidence="3" id="KW-1185">Reference proteome</keyword>
<evidence type="ECO:0000256" key="1">
    <source>
        <dbReference type="SAM" id="SignalP"/>
    </source>
</evidence>
<proteinExistence type="predicted"/>
<feature type="signal peptide" evidence="1">
    <location>
        <begin position="1"/>
        <end position="24"/>
    </location>
</feature>
<reference evidence="2 3" key="1">
    <citation type="submission" date="2016-10" db="EMBL/GenBank/DDBJ databases">
        <authorList>
            <person name="de Groot N.N."/>
        </authorList>
    </citation>
    <scope>NUCLEOTIDE SEQUENCE [LARGE SCALE GENOMIC DNA]</scope>
    <source>
        <strain evidence="2 3">DSM 21668</strain>
    </source>
</reference>
<dbReference type="STRING" id="563176.SAMN04488090_3019"/>
<protein>
    <submittedName>
        <fullName evidence="2">TANFOR domain-containing protein</fullName>
    </submittedName>
</protein>
<dbReference type="EMBL" id="FNGS01000005">
    <property type="protein sequence ID" value="SDM26173.1"/>
    <property type="molecule type" value="Genomic_DNA"/>
</dbReference>
<keyword evidence="1" id="KW-0732">Signal</keyword>
<gene>
    <name evidence="2" type="ORF">SAMN04488090_3019</name>
</gene>
<evidence type="ECO:0000313" key="3">
    <source>
        <dbReference type="Proteomes" id="UP000198901"/>
    </source>
</evidence>
<name>A0A1G9RSM1_9BACT</name>
<accession>A0A1G9RSM1</accession>
<organism evidence="2 3">
    <name type="scientific">Siphonobacter aquaeclarae</name>
    <dbReference type="NCBI Taxonomy" id="563176"/>
    <lineage>
        <taxon>Bacteria</taxon>
        <taxon>Pseudomonadati</taxon>
        <taxon>Bacteroidota</taxon>
        <taxon>Cytophagia</taxon>
        <taxon>Cytophagales</taxon>
        <taxon>Cytophagaceae</taxon>
        <taxon>Siphonobacter</taxon>
    </lineage>
</organism>
<sequence>MHFNSKDMKKLFFFFLFGATVARAQQVSVSVNVLPPYSAYLQDYASQAGKVRILVRNTTATAIDLRLEGSITGDNGVTIRTLANYRPVVPLHLAPMESRVLSQPDLEGLFDLNQISVEGMDKNQLYQGRPLPEGMYQLCLKAFDNRTSQLLSAEFPQGCSAPFIVRSVEPPVLILPVCDGQVPVTTPQSVVFTWAPPVGVSSAQVEYTLRVVELPLDVDPNVYIDAVNLPNNGLEVTHLKTAGYFYKPGDPPLQAGKRYAYRVRAADPTGKLVFLNDGKSPVCSFRYGAEVIAEKKKELPKPPAEARLDLFTFCGKAIQVAKLTDTRLDQYTGEGTLTLLEPFRMTVRVRFSGLTIRPTRFAEGQYPATQGFSGFEVVQGHLEEAIDASAYSQADAKLKTDPHTGGSAAMTCDAVRLDAQVPVEFNTERNAYDKKGGSEVAEIRSGVRWNSPILISEQVKVPKGAVNPRFSIASPTSLFSSVRVEVPAVWGPLSKGKTNESGELKVAFGKRLTYEKLSDLPGFALTLEETSYFSISKGVLKVVLTGDLTIPCGRSGCPAMQIPFREQSGVAFTASVDDPLVVPLTDNASGFLRFSKLNIRLADLWQAEDLTYPEWVTGVALPEAAILVRAASSKTLPRNLMPGSGTLPASGGMKPVVKASTIRRGVIQENTPSKQLSAEESEYITIPHFGLVNTGNGFATIRGDKNKTAIKTTFRGFKAKITSSTLTIRQSRLKGGSIQGALYIPVIGAIGDLYIAVTDDGLADGEVLRIQKGTRTLVDTPEGDQLTVELKSGKFEHDDALTCELRFFAGNKYKVNRGLLAWGIPVKKVGITADGRIQRTGLLVSAHSAYYSDEQLSAAYNGMDFHLKWADFYSSAKGSDDSCHFDVGGMIVLGEKIVSLGDESRLSFAFAKPADDFEFTAPFKQASPSVPPVVPNSKPTVPANLKESKIPKGGGLEPVSAFEKLETAEYVMWRALPAPEMVQETNTIRAGADIGSLAFEGTFTSYLDDPDYGNGFRVKLNAEIREPFRQMATSTVVAGNKNGVKYWFLEVGTEGDLTTFPLFAGVEAYGFKGRFYHHMKHAGDQYDDIGKEDYIPHHGVSFGMYVSMPIRTMEGGYLLKGRVAAETVFKGFVPETMTIQGDAGILSTQADGGDARIKGRMRVNFDFLDLTMSGTVDIQEANLTVLCGHGKAYFYLDKEANFVCSAGTPSEPIQANLFCGAGPLGNMTSISASATVFHTNEAMTGPLAFVPVGTGIRVHAQATLLSLDSRSMTGIDNPYLLVTVTANADFDLNIKDMSTKAEIGARLTATAGYSPFQRDLADVGVYVQMTAFDPLCIALRQKICFPGIGGPSFVIGIKNGAPVFEVFGEQKDMCFPSPNDPGACDGILNKIVDGALRLVNEAGELLEDIGETIVNIICLGFC</sequence>
<evidence type="ECO:0000313" key="2">
    <source>
        <dbReference type="EMBL" id="SDM26173.1"/>
    </source>
</evidence>